<dbReference type="InterPro" id="IPR000634">
    <property type="entry name" value="Ser/Thr_deHydtase_PyrdxlP-BS"/>
</dbReference>
<dbReference type="Pfam" id="PF00291">
    <property type="entry name" value="PALP"/>
    <property type="match status" value="1"/>
</dbReference>
<dbReference type="PANTHER" id="PTHR48078">
    <property type="entry name" value="THREONINE DEHYDRATASE, MITOCHONDRIAL-RELATED"/>
    <property type="match status" value="1"/>
</dbReference>
<dbReference type="SUPFAM" id="SSF53686">
    <property type="entry name" value="Tryptophan synthase beta subunit-like PLP-dependent enzymes"/>
    <property type="match status" value="1"/>
</dbReference>
<dbReference type="GO" id="GO:0009097">
    <property type="term" value="P:isoleucine biosynthetic process"/>
    <property type="evidence" value="ECO:0007669"/>
    <property type="project" value="TreeGrafter"/>
</dbReference>
<dbReference type="GO" id="GO:0003941">
    <property type="term" value="F:L-serine ammonia-lyase activity"/>
    <property type="evidence" value="ECO:0007669"/>
    <property type="project" value="TreeGrafter"/>
</dbReference>
<dbReference type="EMBL" id="CAUM01000055">
    <property type="protein sequence ID" value="CCV05102.1"/>
    <property type="molecule type" value="Genomic_DNA"/>
</dbReference>
<evidence type="ECO:0000256" key="3">
    <source>
        <dbReference type="ARBA" id="ARBA00022898"/>
    </source>
</evidence>
<keyword evidence="6" id="KW-1133">Transmembrane helix</keyword>
<keyword evidence="4 8" id="KW-0456">Lyase</keyword>
<gene>
    <name evidence="8" type="ORF">MESS2_1480148</name>
</gene>
<keyword evidence="6" id="KW-0472">Membrane</keyword>
<dbReference type="InterPro" id="IPR001926">
    <property type="entry name" value="TrpB-like_PALP"/>
</dbReference>
<dbReference type="EC" id="4.3.1.19" evidence="8"/>
<evidence type="ECO:0000256" key="1">
    <source>
        <dbReference type="ARBA" id="ARBA00001933"/>
    </source>
</evidence>
<dbReference type="InterPro" id="IPR050147">
    <property type="entry name" value="Ser/Thr_Dehydratase"/>
</dbReference>
<evidence type="ECO:0000256" key="2">
    <source>
        <dbReference type="ARBA" id="ARBA00010869"/>
    </source>
</evidence>
<dbReference type="GO" id="GO:0030170">
    <property type="term" value="F:pyridoxal phosphate binding"/>
    <property type="evidence" value="ECO:0007669"/>
    <property type="project" value="InterPro"/>
</dbReference>
<protein>
    <submittedName>
        <fullName evidence="8">Putative Threonine ammonia-lyase</fullName>
        <ecNumber evidence="8">4.3.1.19</ecNumber>
    </submittedName>
</protein>
<comment type="cofactor">
    <cofactor evidence="1">
        <name>pyridoxal 5'-phosphate</name>
        <dbReference type="ChEBI" id="CHEBI:597326"/>
    </cofactor>
</comment>
<feature type="domain" description="Tryptophan synthase beta chain-like PALP" evidence="7">
    <location>
        <begin position="18"/>
        <end position="233"/>
    </location>
</feature>
<keyword evidence="3" id="KW-0663">Pyridoxal phosphate</keyword>
<comment type="similarity">
    <text evidence="2">Belongs to the serine/threonine dehydratase family.</text>
</comment>
<dbReference type="Proteomes" id="UP000012062">
    <property type="component" value="Unassembled WGS sequence"/>
</dbReference>
<dbReference type="PANTHER" id="PTHR48078:SF6">
    <property type="entry name" value="L-THREONINE DEHYDRATASE CATABOLIC TDCB"/>
    <property type="match status" value="1"/>
</dbReference>
<accession>M5EL89</accession>
<evidence type="ECO:0000256" key="6">
    <source>
        <dbReference type="SAM" id="Phobius"/>
    </source>
</evidence>
<evidence type="ECO:0000259" key="7">
    <source>
        <dbReference type="Pfam" id="PF00291"/>
    </source>
</evidence>
<proteinExistence type="inferred from homology"/>
<dbReference type="NCBIfam" id="NF006094">
    <property type="entry name" value="PRK08246.1"/>
    <property type="match status" value="1"/>
</dbReference>
<dbReference type="InterPro" id="IPR036052">
    <property type="entry name" value="TrpB-like_PALP_sf"/>
</dbReference>
<dbReference type="GO" id="GO:0004794">
    <property type="term" value="F:threonine deaminase activity"/>
    <property type="evidence" value="ECO:0007669"/>
    <property type="project" value="UniProtKB-EC"/>
</dbReference>
<evidence type="ECO:0000313" key="8">
    <source>
        <dbReference type="EMBL" id="CCV05102.1"/>
    </source>
</evidence>
<organism evidence="8 9">
    <name type="scientific">Mesorhizobium metallidurans STM 2683</name>
    <dbReference type="NCBI Taxonomy" id="1297569"/>
    <lineage>
        <taxon>Bacteria</taxon>
        <taxon>Pseudomonadati</taxon>
        <taxon>Pseudomonadota</taxon>
        <taxon>Alphaproteobacteria</taxon>
        <taxon>Hyphomicrobiales</taxon>
        <taxon>Phyllobacteriaceae</taxon>
        <taxon>Mesorhizobium</taxon>
    </lineage>
</organism>
<dbReference type="GO" id="GO:0006567">
    <property type="term" value="P:L-threonine catabolic process"/>
    <property type="evidence" value="ECO:0007669"/>
    <property type="project" value="TreeGrafter"/>
</dbReference>
<feature type="region of interest" description="Disordered" evidence="5">
    <location>
        <begin position="237"/>
        <end position="281"/>
    </location>
</feature>
<evidence type="ECO:0000256" key="5">
    <source>
        <dbReference type="SAM" id="MobiDB-lite"/>
    </source>
</evidence>
<feature type="transmembrane region" description="Helical" evidence="6">
    <location>
        <begin position="321"/>
        <end position="341"/>
    </location>
</feature>
<comment type="caution">
    <text evidence="8">The sequence shown here is derived from an EMBL/GenBank/DDBJ whole genome shotgun (WGS) entry which is preliminary data.</text>
</comment>
<dbReference type="FunFam" id="3.40.50.1100:FF:000005">
    <property type="entry name" value="Threonine dehydratase catabolic"/>
    <property type="match status" value="1"/>
</dbReference>
<sequence length="349" mass="37396">MQNTITRERIAATETRIRPFVRRTPVLRIDMADFDRPALGVDLKLECLQHSGSFKARGAFTNLLERPVPKVGVVAASGGNHGAAVAHAAMRLGHKATIFVPEVSPPAKLDRIRGYGAELIVGGARYAEALAASENFAEKTGALQIHAFNQEETLVGQGTLGLEIERDLPELDTLLVAVGGGGLIGGIAAWFAGRIRIIAVEPEGAPTLYRAFEAGRPVDAPAEGIAADSLAPASAKRCFRSPRPSSNAPYWSATTTSSQRRPHFGTGCESSPNRAGPRPSRRSCLAVTCRLRASGLPFWSVARTRIRRNSDNNGCNPLHVLGNRLAFAVFVGILLPVRFGLSRPTRKGR</sequence>
<reference evidence="8 9" key="1">
    <citation type="submission" date="2013-02" db="EMBL/GenBank/DDBJ databases">
        <authorList>
            <person name="Genoscope - CEA"/>
        </authorList>
    </citation>
    <scope>NUCLEOTIDE SEQUENCE [LARGE SCALE GENOMIC DNA]</scope>
    <source>
        <strain evidence="8 9">STM 2683</strain>
    </source>
</reference>
<evidence type="ECO:0000313" key="9">
    <source>
        <dbReference type="Proteomes" id="UP000012062"/>
    </source>
</evidence>
<dbReference type="eggNOG" id="COG1171">
    <property type="taxonomic scope" value="Bacteria"/>
</dbReference>
<dbReference type="STRING" id="1297569.MESS2_1480148"/>
<name>M5EL89_9HYPH</name>
<dbReference type="PROSITE" id="PS00165">
    <property type="entry name" value="DEHYDRATASE_SER_THR"/>
    <property type="match status" value="1"/>
</dbReference>
<dbReference type="Gene3D" id="3.40.50.1100">
    <property type="match status" value="2"/>
</dbReference>
<feature type="compositionally biased region" description="Polar residues" evidence="5">
    <location>
        <begin position="243"/>
        <end position="259"/>
    </location>
</feature>
<evidence type="ECO:0000256" key="4">
    <source>
        <dbReference type="ARBA" id="ARBA00023239"/>
    </source>
</evidence>
<dbReference type="GO" id="GO:0006565">
    <property type="term" value="P:L-serine catabolic process"/>
    <property type="evidence" value="ECO:0007669"/>
    <property type="project" value="TreeGrafter"/>
</dbReference>
<keyword evidence="9" id="KW-1185">Reference proteome</keyword>
<dbReference type="AlphaFoldDB" id="M5EL89"/>
<keyword evidence="6" id="KW-0812">Transmembrane</keyword>